<feature type="transmembrane region" description="Helical" evidence="8">
    <location>
        <begin position="133"/>
        <end position="153"/>
    </location>
</feature>
<dbReference type="PANTHER" id="PTHR43848:SF2">
    <property type="entry name" value="PUTRESCINE TRANSPORT SYSTEM PERMEASE PROTEIN POTI"/>
    <property type="match status" value="1"/>
</dbReference>
<dbReference type="PATRIC" id="fig|1379.3.peg.1141"/>
<dbReference type="PROSITE" id="PS50928">
    <property type="entry name" value="ABC_TM1"/>
    <property type="match status" value="1"/>
</dbReference>
<evidence type="ECO:0000256" key="6">
    <source>
        <dbReference type="ARBA" id="ARBA00022989"/>
    </source>
</evidence>
<dbReference type="STRING" id="1379.HMPREF3186_01162"/>
<sequence>MKLTSKIYLGVIFAILYIPLIYLAYYSFNSGKTMIDFEGFSWKHYVDLFENTRMMVIVINTIVVALLCGLFSAIFGTLGALGIYSLKSNKQKNSFLVGNNILIVSPDVIIGCSFLLMFTFISKYTGLDTIQGFWSVLLSHIAFSIPIVVLMVLPKLYEMPRSMVDAAIDLGATYPQVLSKIVIPYITPGIWAGFFMGLTYSLDDFAVTFFVTGNGFQTLSVEIYSMARQGINLQINALSTVLTIFVVVAVLIYYVINTSKLKREVR</sequence>
<evidence type="ECO:0000256" key="7">
    <source>
        <dbReference type="ARBA" id="ARBA00023136"/>
    </source>
</evidence>
<dbReference type="SUPFAM" id="SSF161098">
    <property type="entry name" value="MetI-like"/>
    <property type="match status" value="1"/>
</dbReference>
<accession>A0A133ZV86</accession>
<evidence type="ECO:0000256" key="1">
    <source>
        <dbReference type="ARBA" id="ARBA00004651"/>
    </source>
</evidence>
<dbReference type="GeneID" id="93287571"/>
<comment type="caution">
    <text evidence="10">The sequence shown here is derived from an EMBL/GenBank/DDBJ whole genome shotgun (WGS) entry which is preliminary data.</text>
</comment>
<dbReference type="OrthoDB" id="9782004at2"/>
<dbReference type="CDD" id="cd06261">
    <property type="entry name" value="TM_PBP2"/>
    <property type="match status" value="1"/>
</dbReference>
<keyword evidence="3 8" id="KW-0813">Transport</keyword>
<keyword evidence="5 8" id="KW-0812">Transmembrane</keyword>
<dbReference type="GO" id="GO:0005886">
    <property type="term" value="C:plasma membrane"/>
    <property type="evidence" value="ECO:0007669"/>
    <property type="project" value="UniProtKB-SubCell"/>
</dbReference>
<evidence type="ECO:0000256" key="3">
    <source>
        <dbReference type="ARBA" id="ARBA00022448"/>
    </source>
</evidence>
<dbReference type="InterPro" id="IPR051789">
    <property type="entry name" value="Bact_Polyamine_Transport"/>
</dbReference>
<evidence type="ECO:0000256" key="4">
    <source>
        <dbReference type="ARBA" id="ARBA00022475"/>
    </source>
</evidence>
<feature type="transmembrane region" description="Helical" evidence="8">
    <location>
        <begin position="182"/>
        <end position="202"/>
    </location>
</feature>
<dbReference type="InterPro" id="IPR000515">
    <property type="entry name" value="MetI-like"/>
</dbReference>
<evidence type="ECO:0000256" key="8">
    <source>
        <dbReference type="RuleBase" id="RU363032"/>
    </source>
</evidence>
<keyword evidence="7 8" id="KW-0472">Membrane</keyword>
<dbReference type="RefSeq" id="WP_003145718.1">
    <property type="nucleotide sequence ID" value="NZ_CAUQIG010000005.1"/>
</dbReference>
<comment type="subcellular location">
    <subcellularLocation>
        <location evidence="1 8">Cell membrane</location>
        <topology evidence="1 8">Multi-pass membrane protein</topology>
    </subcellularLocation>
</comment>
<protein>
    <submittedName>
        <fullName evidence="10">ABC transporter, permease protein</fullName>
    </submittedName>
</protein>
<feature type="transmembrane region" description="Helical" evidence="8">
    <location>
        <begin position="57"/>
        <end position="84"/>
    </location>
</feature>
<dbReference type="EMBL" id="LSDC01000076">
    <property type="protein sequence ID" value="KXB59344.1"/>
    <property type="molecule type" value="Genomic_DNA"/>
</dbReference>
<evidence type="ECO:0000259" key="9">
    <source>
        <dbReference type="PROSITE" id="PS50928"/>
    </source>
</evidence>
<proteinExistence type="inferred from homology"/>
<dbReference type="GO" id="GO:0055085">
    <property type="term" value="P:transmembrane transport"/>
    <property type="evidence" value="ECO:0007669"/>
    <property type="project" value="InterPro"/>
</dbReference>
<dbReference type="AlphaFoldDB" id="A0A133ZV86"/>
<dbReference type="InterPro" id="IPR035906">
    <property type="entry name" value="MetI-like_sf"/>
</dbReference>
<evidence type="ECO:0000256" key="5">
    <source>
        <dbReference type="ARBA" id="ARBA00022692"/>
    </source>
</evidence>
<name>A0A133ZV86_9BACL</name>
<feature type="transmembrane region" description="Helical" evidence="8">
    <location>
        <begin position="96"/>
        <end position="121"/>
    </location>
</feature>
<evidence type="ECO:0000256" key="2">
    <source>
        <dbReference type="ARBA" id="ARBA00007069"/>
    </source>
</evidence>
<keyword evidence="4" id="KW-1003">Cell membrane</keyword>
<dbReference type="Proteomes" id="UP000070355">
    <property type="component" value="Unassembled WGS sequence"/>
</dbReference>
<feature type="domain" description="ABC transmembrane type-1" evidence="9">
    <location>
        <begin position="58"/>
        <end position="256"/>
    </location>
</feature>
<reference evidence="11" key="1">
    <citation type="submission" date="2016-01" db="EMBL/GenBank/DDBJ databases">
        <authorList>
            <person name="Mitreva M."/>
            <person name="Pepin K.H."/>
            <person name="Mihindukulasuriya K.A."/>
            <person name="Fulton R."/>
            <person name="Fronick C."/>
            <person name="O'Laughlin M."/>
            <person name="Miner T."/>
            <person name="Herter B."/>
            <person name="Rosa B.A."/>
            <person name="Cordes M."/>
            <person name="Tomlinson C."/>
            <person name="Wollam A."/>
            <person name="Palsikar V.B."/>
            <person name="Mardis E.R."/>
            <person name="Wilson R.K."/>
        </authorList>
    </citation>
    <scope>NUCLEOTIDE SEQUENCE [LARGE SCALE GENOMIC DNA]</scope>
    <source>
        <strain evidence="11">DNF01167</strain>
    </source>
</reference>
<keyword evidence="6 8" id="KW-1133">Transmembrane helix</keyword>
<evidence type="ECO:0000313" key="11">
    <source>
        <dbReference type="Proteomes" id="UP000070355"/>
    </source>
</evidence>
<feature type="transmembrane region" description="Helical" evidence="8">
    <location>
        <begin position="7"/>
        <end position="28"/>
    </location>
</feature>
<feature type="transmembrane region" description="Helical" evidence="8">
    <location>
        <begin position="235"/>
        <end position="256"/>
    </location>
</feature>
<dbReference type="PANTHER" id="PTHR43848">
    <property type="entry name" value="PUTRESCINE TRANSPORT SYSTEM PERMEASE PROTEIN POTI"/>
    <property type="match status" value="1"/>
</dbReference>
<gene>
    <name evidence="10" type="ORF">HMPREF3186_01162</name>
</gene>
<dbReference type="Pfam" id="PF00528">
    <property type="entry name" value="BPD_transp_1"/>
    <property type="match status" value="1"/>
</dbReference>
<organism evidence="10 11">
    <name type="scientific">Gemella haemolysans</name>
    <dbReference type="NCBI Taxonomy" id="1379"/>
    <lineage>
        <taxon>Bacteria</taxon>
        <taxon>Bacillati</taxon>
        <taxon>Bacillota</taxon>
        <taxon>Bacilli</taxon>
        <taxon>Bacillales</taxon>
        <taxon>Gemellaceae</taxon>
        <taxon>Gemella</taxon>
    </lineage>
</organism>
<evidence type="ECO:0000313" key="10">
    <source>
        <dbReference type="EMBL" id="KXB59344.1"/>
    </source>
</evidence>
<dbReference type="Gene3D" id="1.10.3720.10">
    <property type="entry name" value="MetI-like"/>
    <property type="match status" value="1"/>
</dbReference>
<comment type="similarity">
    <text evidence="2">Belongs to the binding-protein-dependent transport system permease family. CysTW subfamily.</text>
</comment>